<evidence type="ECO:0000256" key="7">
    <source>
        <dbReference type="SAM" id="MobiDB-lite"/>
    </source>
</evidence>
<dbReference type="InterPro" id="IPR035892">
    <property type="entry name" value="C2_domain_sf"/>
</dbReference>
<feature type="compositionally biased region" description="Basic and acidic residues" evidence="7">
    <location>
        <begin position="156"/>
        <end position="179"/>
    </location>
</feature>
<evidence type="ECO:0000259" key="8">
    <source>
        <dbReference type="Pfam" id="PF11618"/>
    </source>
</evidence>
<gene>
    <name evidence="9" type="ORF">CAMP_LOCUS6481</name>
</gene>
<name>A0A9P1MXG5_9PELO</name>
<dbReference type="EMBL" id="CANHGI010000002">
    <property type="protein sequence ID" value="CAI5443844.1"/>
    <property type="molecule type" value="Genomic_DNA"/>
</dbReference>
<dbReference type="PANTHER" id="PTHR14240:SF1">
    <property type="entry name" value="PROTEIN FANTOM-RELATED"/>
    <property type="match status" value="1"/>
</dbReference>
<dbReference type="OrthoDB" id="2133912at2759"/>
<feature type="compositionally biased region" description="Low complexity" evidence="7">
    <location>
        <begin position="29"/>
        <end position="53"/>
    </location>
</feature>
<evidence type="ECO:0000256" key="3">
    <source>
        <dbReference type="ARBA" id="ARBA00023054"/>
    </source>
</evidence>
<dbReference type="Pfam" id="PF11618">
    <property type="entry name" value="C2-C2_1"/>
    <property type="match status" value="1"/>
</dbReference>
<feature type="compositionally biased region" description="Basic and acidic residues" evidence="7">
    <location>
        <begin position="54"/>
        <end position="66"/>
    </location>
</feature>
<dbReference type="PANTHER" id="PTHR14240">
    <property type="entry name" value="RETINITIS PIGMENTOSA GTPASE REGULATOR-INTERACTING PROTEIN"/>
    <property type="match status" value="1"/>
</dbReference>
<dbReference type="GO" id="GO:1905515">
    <property type="term" value="P:non-motile cilium assembly"/>
    <property type="evidence" value="ECO:0007669"/>
    <property type="project" value="TreeGrafter"/>
</dbReference>
<evidence type="ECO:0000256" key="4">
    <source>
        <dbReference type="ARBA" id="ARBA00023069"/>
    </source>
</evidence>
<dbReference type="AlphaFoldDB" id="A0A9P1MXG5"/>
<reference evidence="9" key="1">
    <citation type="submission" date="2022-11" db="EMBL/GenBank/DDBJ databases">
        <authorList>
            <person name="Kikuchi T."/>
        </authorList>
    </citation>
    <scope>NUCLEOTIDE SEQUENCE</scope>
    <source>
        <strain evidence="9">PS1010</strain>
    </source>
</reference>
<evidence type="ECO:0000313" key="9">
    <source>
        <dbReference type="EMBL" id="CAI5443844.1"/>
    </source>
</evidence>
<feature type="domain" description="RPGR-interacting protein 1 first C2" evidence="8">
    <location>
        <begin position="334"/>
        <end position="381"/>
    </location>
</feature>
<feature type="coiled-coil region" evidence="6">
    <location>
        <begin position="123"/>
        <end position="150"/>
    </location>
</feature>
<dbReference type="Proteomes" id="UP001152747">
    <property type="component" value="Unassembled WGS sequence"/>
</dbReference>
<evidence type="ECO:0000256" key="5">
    <source>
        <dbReference type="ARBA" id="ARBA00023273"/>
    </source>
</evidence>
<feature type="region of interest" description="Disordered" evidence="7">
    <location>
        <begin position="152"/>
        <end position="191"/>
    </location>
</feature>
<dbReference type="InterPro" id="IPR031139">
    <property type="entry name" value="RPGRIP1_fam"/>
</dbReference>
<protein>
    <recommendedName>
        <fullName evidence="8">RPGR-interacting protein 1 first C2 domain-containing protein</fullName>
    </recommendedName>
</protein>
<dbReference type="SUPFAM" id="SSF49562">
    <property type="entry name" value="C2 domain (Calcium/lipid-binding domain, CaLB)"/>
    <property type="match status" value="1"/>
</dbReference>
<feature type="region of interest" description="Disordered" evidence="7">
    <location>
        <begin position="19"/>
        <end position="74"/>
    </location>
</feature>
<comment type="similarity">
    <text evidence="2">Belongs to the RPGRIP1 family.</text>
</comment>
<evidence type="ECO:0000313" key="10">
    <source>
        <dbReference type="Proteomes" id="UP001152747"/>
    </source>
</evidence>
<accession>A0A9P1MXG5</accession>
<dbReference type="GO" id="GO:0035869">
    <property type="term" value="C:ciliary transition zone"/>
    <property type="evidence" value="ECO:0007669"/>
    <property type="project" value="TreeGrafter"/>
</dbReference>
<comment type="caution">
    <text evidence="9">The sequence shown here is derived from an EMBL/GenBank/DDBJ whole genome shotgun (WGS) entry which is preliminary data.</text>
</comment>
<keyword evidence="10" id="KW-1185">Reference proteome</keyword>
<keyword evidence="4" id="KW-0969">Cilium</keyword>
<proteinExistence type="inferred from homology"/>
<sequence>MQIVKLNRLLKIKDEQIRELQKSGATRKPSSSGSLESVESSESNSSRSEASEPPSRRPSDLQKKPAENSSSNSALKKLQEKLRVAENDYSILLEEVTILKSANEKLIQQTLSKNSQEWGIKENLEDKKRILALEEEIRELNLRLKEIRRAQKPVKRGPEAPKELPKPPEKLPEPERAPERAPTSSRRHSESKILQKLYSEVVDVLKTHDVETSGTSAGISNWQKAYAELYQELEKVKNLLMVQYEIDQKHRKEIEMLQMELERCSRAQKEALEAARILVEEKQKRIFTLEEQIRVIAYATQKSVPLELRNSENGSLAQNLALKLIHVKPTPGVTTKFFFSLEFFDFQLETTPIFEPKEQKLDYTAVYEVIVSNLFVHYLYTLLCNRFTATPSYNLISANFKIPYGHWYCRTDGTSGYQALKDQDLLTFLQNSAKISDGFMAEMCPEFQKSNRKIVWGPKRKSDYQALINSIEIMEKSWKTDTCFSFRFRNLRRFVVIRVQGFYLKSESQAIHGIYGEDCA</sequence>
<dbReference type="GO" id="GO:0005856">
    <property type="term" value="C:cytoskeleton"/>
    <property type="evidence" value="ECO:0007669"/>
    <property type="project" value="UniProtKB-ARBA"/>
</dbReference>
<keyword evidence="3 6" id="KW-0175">Coiled coil</keyword>
<dbReference type="Gene3D" id="2.60.40.150">
    <property type="entry name" value="C2 domain"/>
    <property type="match status" value="1"/>
</dbReference>
<organism evidence="9 10">
    <name type="scientific">Caenorhabditis angaria</name>
    <dbReference type="NCBI Taxonomy" id="860376"/>
    <lineage>
        <taxon>Eukaryota</taxon>
        <taxon>Metazoa</taxon>
        <taxon>Ecdysozoa</taxon>
        <taxon>Nematoda</taxon>
        <taxon>Chromadorea</taxon>
        <taxon>Rhabditida</taxon>
        <taxon>Rhabditina</taxon>
        <taxon>Rhabditomorpha</taxon>
        <taxon>Rhabditoidea</taxon>
        <taxon>Rhabditidae</taxon>
        <taxon>Peloderinae</taxon>
        <taxon>Caenorhabditis</taxon>
    </lineage>
</organism>
<evidence type="ECO:0000256" key="6">
    <source>
        <dbReference type="SAM" id="Coils"/>
    </source>
</evidence>
<comment type="subcellular location">
    <subcellularLocation>
        <location evidence="1">Cell projection</location>
        <location evidence="1">Cilium</location>
    </subcellularLocation>
</comment>
<feature type="coiled-coil region" evidence="6">
    <location>
        <begin position="219"/>
        <end position="292"/>
    </location>
</feature>
<dbReference type="InterPro" id="IPR021656">
    <property type="entry name" value="C2-C2_1"/>
</dbReference>
<keyword evidence="5" id="KW-0966">Cell projection</keyword>
<evidence type="ECO:0000256" key="2">
    <source>
        <dbReference type="ARBA" id="ARBA00006042"/>
    </source>
</evidence>
<evidence type="ECO:0000256" key="1">
    <source>
        <dbReference type="ARBA" id="ARBA00004138"/>
    </source>
</evidence>